<evidence type="ECO:0000313" key="1">
    <source>
        <dbReference type="EMBL" id="QEC72845.1"/>
    </source>
</evidence>
<organism evidence="1 2">
    <name type="scientific">Arachidicoccus ginsenosidivorans</name>
    <dbReference type="NCBI Taxonomy" id="496057"/>
    <lineage>
        <taxon>Bacteria</taxon>
        <taxon>Pseudomonadati</taxon>
        <taxon>Bacteroidota</taxon>
        <taxon>Chitinophagia</taxon>
        <taxon>Chitinophagales</taxon>
        <taxon>Chitinophagaceae</taxon>
        <taxon>Arachidicoccus</taxon>
    </lineage>
</organism>
<dbReference type="KEGG" id="agi:FSB73_15315"/>
<gene>
    <name evidence="1" type="ORF">FSB73_15315</name>
</gene>
<proteinExistence type="predicted"/>
<evidence type="ECO:0000313" key="2">
    <source>
        <dbReference type="Proteomes" id="UP000321291"/>
    </source>
</evidence>
<dbReference type="Proteomes" id="UP000321291">
    <property type="component" value="Chromosome"/>
</dbReference>
<protein>
    <submittedName>
        <fullName evidence="1">Uncharacterized protein</fullName>
    </submittedName>
</protein>
<accession>A0A5B8VQH1</accession>
<dbReference type="EMBL" id="CP042434">
    <property type="protein sequence ID" value="QEC72845.1"/>
    <property type="molecule type" value="Genomic_DNA"/>
</dbReference>
<dbReference type="RefSeq" id="WP_146784060.1">
    <property type="nucleotide sequence ID" value="NZ_CP042434.1"/>
</dbReference>
<dbReference type="AlphaFoldDB" id="A0A5B8VQH1"/>
<sequence>MYCKLLSCIHYPDRKIPVRRLVLGLVFMAGTFSLSAQQFGGNPPTLRWRQLKTDSVNIVYPTGADSTAFRVAALIQRLQRTSTYRLGDRLENIPVVLQTETSNSNGYVGLGPYRSEFYLSAPRDVMDLGSIDWASTLALHEYRHVLQYNNINRGVTRVVDMLLGDNARSLLSDMAVPNWFFEGDAVYSETLHSTEGRGRLPRFMNVYPMLKRDGRHYNYQKWRNGSYKDYIPGHYNLGYILVAYGYKNYGEDFWGKVILDAARYKGLFYPFQKAIKTNSGVSFKSFRQAAFQAYLNDFDSLNWIIPRPLHEIEDTTEAIIGLTAPSAKEVVDYLYPYPSNLTDGALAKTNNNLEPGLGQGVIALKQPSKSVSRFVYLNEKNGSPMEYDLGLAPISRDGYFGYNADYIVYTRYQTDPRWAYKEYSDLEVLNIKTGRRKRITRKGRYFTPDVTEVIKAGNRQKRNPSESESAFLIAASERNPDGRSAIAILNQNGNVLQKWVAPKGVLYDYPKFFRSDNKAFYNADTSLALVFIMRKSNGQMGLGYVQTGKDRSSSTPVKILLPYSNRLIASPVVTKGKLYFSSIYPGKSDPYTEIFQMDLTSVASKKTNKRAPVRIARAIRDIHQAYGLPNGHLVASLQTAGGYGLFNWQDHDPKKQRAAGSTIKSDTWDNHNFNGYLPVGGWSAKAVDRTSKRPEPVNAKDKINERVFAGDSSPFLDTTDLSAANIAYQITEQQQAHYAAADRKYPLLSHPFHFHSLQPTVEDPVYSLDLLGQNILNTVKTDLSYSYNRVTEISQAAADLTLGLWYLEPYIHVDYSWNHLAADSKGNQYAYKELTSQLGLQLPLSFTGGRWSRSLYLSTALSQSNLYWAEPTPKPEAALTEIRYLYSRAQFSIYARQATRQLYPRLGLNSYTEMNTPLDGQGARQWMNSTTIYLPGLLQTHSLRLNLAYQNRDTAGTYGYNSRFPFSRGYSRPAFKTMWKFGWDYDLPLWYPDFGFAGMAYFFRVRGNLYFDQSYGFDNVDKRASYGSVGGTVYADMNIGNQYPITIGLRYNHILNQNFPIKNNWEVILPIKIF</sequence>
<keyword evidence="2" id="KW-1185">Reference proteome</keyword>
<name>A0A5B8VQH1_9BACT</name>
<reference evidence="1 2" key="1">
    <citation type="journal article" date="2017" name="Int. J. Syst. Evol. Microbiol.">
        <title>Arachidicoccus ginsenosidivorans sp. nov., with ginsenoside-converting activity isolated from ginseng cultivating soil.</title>
        <authorList>
            <person name="Siddiqi M.Z."/>
            <person name="Aslam Z."/>
            <person name="Im W.T."/>
        </authorList>
    </citation>
    <scope>NUCLEOTIDE SEQUENCE [LARGE SCALE GENOMIC DNA]</scope>
    <source>
        <strain evidence="1 2">Gsoil 809</strain>
    </source>
</reference>
<dbReference type="OrthoDB" id="9799878at2"/>